<dbReference type="Pfam" id="PF22920">
    <property type="entry name" value="UvrC_RNaseH"/>
    <property type="match status" value="1"/>
</dbReference>
<dbReference type="GO" id="GO:0009380">
    <property type="term" value="C:excinuclease repair complex"/>
    <property type="evidence" value="ECO:0007669"/>
    <property type="project" value="TreeGrafter"/>
</dbReference>
<dbReference type="InterPro" id="IPR000305">
    <property type="entry name" value="GIY-YIG_endonuc"/>
</dbReference>
<dbReference type="EMBL" id="JACXIZ010000030">
    <property type="protein sequence ID" value="MBD2846975.1"/>
    <property type="molecule type" value="Genomic_DNA"/>
</dbReference>
<keyword evidence="3" id="KW-0228">DNA excision</keyword>
<keyword evidence="1" id="KW-0963">Cytoplasm</keyword>
<protein>
    <submittedName>
        <fullName evidence="7">GIY-YIG nuclease family protein</fullName>
    </submittedName>
</protein>
<dbReference type="SUPFAM" id="SSF82771">
    <property type="entry name" value="GIY-YIG endonuclease"/>
    <property type="match status" value="1"/>
</dbReference>
<name>A0A927GTD1_9BACL</name>
<evidence type="ECO:0000256" key="2">
    <source>
        <dbReference type="ARBA" id="ARBA00022763"/>
    </source>
</evidence>
<organism evidence="7 8">
    <name type="scientific">Paenibacillus sabuli</name>
    <dbReference type="NCBI Taxonomy" id="2772509"/>
    <lineage>
        <taxon>Bacteria</taxon>
        <taxon>Bacillati</taxon>
        <taxon>Bacillota</taxon>
        <taxon>Bacilli</taxon>
        <taxon>Bacillales</taxon>
        <taxon>Paenibacillaceae</taxon>
        <taxon>Paenibacillus</taxon>
    </lineage>
</organism>
<dbReference type="AlphaFoldDB" id="A0A927GTD1"/>
<dbReference type="CDD" id="cd10434">
    <property type="entry name" value="GIY-YIG_UvrC_Cho"/>
    <property type="match status" value="1"/>
</dbReference>
<accession>A0A927GTD1</accession>
<keyword evidence="2" id="KW-0227">DNA damage</keyword>
<reference evidence="7" key="1">
    <citation type="submission" date="2020-09" db="EMBL/GenBank/DDBJ databases">
        <title>A novel bacterium of genus Paenibacillus, isolated from South China Sea.</title>
        <authorList>
            <person name="Huang H."/>
            <person name="Mo K."/>
            <person name="Hu Y."/>
        </authorList>
    </citation>
    <scope>NUCLEOTIDE SEQUENCE</scope>
    <source>
        <strain evidence="7">IB182496</strain>
    </source>
</reference>
<evidence type="ECO:0000313" key="7">
    <source>
        <dbReference type="EMBL" id="MBD2846975.1"/>
    </source>
</evidence>
<evidence type="ECO:0000256" key="3">
    <source>
        <dbReference type="ARBA" id="ARBA00022769"/>
    </source>
</evidence>
<feature type="domain" description="GIY-YIG" evidence="6">
    <location>
        <begin position="13"/>
        <end position="91"/>
    </location>
</feature>
<keyword evidence="4" id="KW-0267">Excision nuclease</keyword>
<dbReference type="FunFam" id="3.40.1440.10:FF:000001">
    <property type="entry name" value="UvrABC system protein C"/>
    <property type="match status" value="1"/>
</dbReference>
<dbReference type="InterPro" id="IPR036876">
    <property type="entry name" value="UVR_dom_sf"/>
</dbReference>
<dbReference type="InterPro" id="IPR047296">
    <property type="entry name" value="GIY-YIG_UvrC_Cho"/>
</dbReference>
<gene>
    <name evidence="7" type="ORF">IDH44_17395</name>
</gene>
<dbReference type="PROSITE" id="PS50164">
    <property type="entry name" value="GIY_YIG"/>
    <property type="match status" value="1"/>
</dbReference>
<keyword evidence="5" id="KW-0234">DNA repair</keyword>
<dbReference type="Gene3D" id="3.40.1440.10">
    <property type="entry name" value="GIY-YIG endonuclease"/>
    <property type="match status" value="1"/>
</dbReference>
<keyword evidence="8" id="KW-1185">Reference proteome</keyword>
<dbReference type="PANTHER" id="PTHR30562">
    <property type="entry name" value="UVRC/OXIDOREDUCTASE"/>
    <property type="match status" value="1"/>
</dbReference>
<dbReference type="SUPFAM" id="SSF46600">
    <property type="entry name" value="C-terminal UvrC-binding domain of UvrB"/>
    <property type="match status" value="1"/>
</dbReference>
<dbReference type="Pfam" id="PF01541">
    <property type="entry name" value="GIY-YIG"/>
    <property type="match status" value="1"/>
</dbReference>
<evidence type="ECO:0000313" key="8">
    <source>
        <dbReference type="Proteomes" id="UP000621560"/>
    </source>
</evidence>
<proteinExistence type="predicted"/>
<dbReference type="PANTHER" id="PTHR30562:SF1">
    <property type="entry name" value="UVRABC SYSTEM PROTEIN C"/>
    <property type="match status" value="1"/>
</dbReference>
<evidence type="ECO:0000256" key="4">
    <source>
        <dbReference type="ARBA" id="ARBA00022881"/>
    </source>
</evidence>
<dbReference type="GO" id="GO:0006289">
    <property type="term" value="P:nucleotide-excision repair"/>
    <property type="evidence" value="ECO:0007669"/>
    <property type="project" value="InterPro"/>
</dbReference>
<dbReference type="SMART" id="SM00465">
    <property type="entry name" value="GIYc"/>
    <property type="match status" value="1"/>
</dbReference>
<dbReference type="InterPro" id="IPR050066">
    <property type="entry name" value="UvrABC_protein_C"/>
</dbReference>
<comment type="caution">
    <text evidence="7">The sequence shown here is derived from an EMBL/GenBank/DDBJ whole genome shotgun (WGS) entry which is preliminary data.</text>
</comment>
<evidence type="ECO:0000256" key="5">
    <source>
        <dbReference type="ARBA" id="ARBA00023204"/>
    </source>
</evidence>
<dbReference type="RefSeq" id="WP_190919865.1">
    <property type="nucleotide sequence ID" value="NZ_JACXIZ010000030.1"/>
</dbReference>
<dbReference type="Proteomes" id="UP000621560">
    <property type="component" value="Unassembled WGS sequence"/>
</dbReference>
<sequence length="362" mass="41478">MPGFRFEPARYPERPGCYLMKDKAGRILYVGKSKSLRSRLRSYFGRPQERRRLRELVETVADIEIMLVGNEAESLILENNLIKLHQPPFNRALKKDNSGYAYLKLTDEALPRLDVHYRDRRRAGTASESARGAASGEVRFGPYLSSAFRSGVMDFINDHFKLRTCSELPRRACLLYHIKRCSGVCGGHISEADYLRDVRSAAELLENGGARLLPAMQERMGRYAKRLEFEKAANMLHHIRNLERRAPVQIVDRELTYDQDIVYIGEREALVATVQEGMLRDFTVHALDAAAIEPGDDFLIARYRGERPKEIIVNRLADRDRVAALLRRRGAPVRLSVPRRGPKLRLLELCKENLAYRMAQPT</sequence>
<dbReference type="GO" id="GO:0004518">
    <property type="term" value="F:nuclease activity"/>
    <property type="evidence" value="ECO:0007669"/>
    <property type="project" value="UniProtKB-KW"/>
</dbReference>
<evidence type="ECO:0000259" key="6">
    <source>
        <dbReference type="PROSITE" id="PS50164"/>
    </source>
</evidence>
<dbReference type="InterPro" id="IPR035901">
    <property type="entry name" value="GIY-YIG_endonuc_sf"/>
</dbReference>
<evidence type="ECO:0000256" key="1">
    <source>
        <dbReference type="ARBA" id="ARBA00022490"/>
    </source>
</evidence>